<evidence type="ECO:0000313" key="2">
    <source>
        <dbReference type="Proteomes" id="UP001241758"/>
    </source>
</evidence>
<dbReference type="Proteomes" id="UP001241758">
    <property type="component" value="Unassembled WGS sequence"/>
</dbReference>
<organism evidence="1 2">
    <name type="scientific">Actinoplanes sandaracinus</name>
    <dbReference type="NCBI Taxonomy" id="3045177"/>
    <lineage>
        <taxon>Bacteria</taxon>
        <taxon>Bacillati</taxon>
        <taxon>Actinomycetota</taxon>
        <taxon>Actinomycetes</taxon>
        <taxon>Micromonosporales</taxon>
        <taxon>Micromonosporaceae</taxon>
        <taxon>Actinoplanes</taxon>
    </lineage>
</organism>
<comment type="caution">
    <text evidence="1">The sequence shown here is derived from an EMBL/GenBank/DDBJ whole genome shotgun (WGS) entry which is preliminary data.</text>
</comment>
<gene>
    <name evidence="1" type="ORF">QLQ12_13690</name>
</gene>
<reference evidence="1 2" key="1">
    <citation type="submission" date="2023-05" db="EMBL/GenBank/DDBJ databases">
        <title>Actinoplanes sp. NEAU-A12 genome sequencing.</title>
        <authorList>
            <person name="Wang Z.-S."/>
        </authorList>
    </citation>
    <scope>NUCLEOTIDE SEQUENCE [LARGE SCALE GENOMIC DNA]</scope>
    <source>
        <strain evidence="1 2">NEAU-A12</strain>
    </source>
</reference>
<dbReference type="EMBL" id="JASCTH010000008">
    <property type="protein sequence ID" value="MDI6099650.1"/>
    <property type="molecule type" value="Genomic_DNA"/>
</dbReference>
<keyword evidence="2" id="KW-1185">Reference proteome</keyword>
<proteinExistence type="predicted"/>
<accession>A0ABT6WJ11</accession>
<name>A0ABT6WJ11_9ACTN</name>
<protein>
    <submittedName>
        <fullName evidence="1">Uncharacterized protein</fullName>
    </submittedName>
</protein>
<evidence type="ECO:0000313" key="1">
    <source>
        <dbReference type="EMBL" id="MDI6099650.1"/>
    </source>
</evidence>
<dbReference type="RefSeq" id="WP_282759964.1">
    <property type="nucleotide sequence ID" value="NZ_JASCTH010000008.1"/>
</dbReference>
<sequence>MAVSGGAAWAVWSLTGTGSAEATAGSVATLTVTGASTTALVPGAVTDVTLSVTNPNKFPVKITSITFSGFGSDKAGCAGTNVEQTAALVPAGLIVPAATGSPSVTPVDFPASLKMIANAANECQGAKFTFSTDLGAESAAA</sequence>